<dbReference type="AlphaFoldDB" id="A0A6J4SI30"/>
<evidence type="ECO:0000313" key="3">
    <source>
        <dbReference type="EMBL" id="CAA9499946.1"/>
    </source>
</evidence>
<dbReference type="InterPro" id="IPR003399">
    <property type="entry name" value="Mce/MlaD"/>
</dbReference>
<dbReference type="PANTHER" id="PTHR33371">
    <property type="entry name" value="INTERMEMBRANE PHOSPHOLIPID TRANSPORT SYSTEM BINDING PROTEIN MLAD-RELATED"/>
    <property type="match status" value="1"/>
</dbReference>
<protein>
    <recommendedName>
        <fullName evidence="2">Mce/MlaD domain-containing protein</fullName>
    </recommendedName>
</protein>
<reference evidence="3" key="1">
    <citation type="submission" date="2020-02" db="EMBL/GenBank/DDBJ databases">
        <authorList>
            <person name="Meier V. D."/>
        </authorList>
    </citation>
    <scope>NUCLEOTIDE SEQUENCE</scope>
    <source>
        <strain evidence="3">AVDCRST_MAG85</strain>
    </source>
</reference>
<feature type="domain" description="Mce/MlaD" evidence="2">
    <location>
        <begin position="31"/>
        <end position="108"/>
    </location>
</feature>
<gene>
    <name evidence="3" type="ORF">AVDCRST_MAG85-1689</name>
</gene>
<evidence type="ECO:0000259" key="2">
    <source>
        <dbReference type="Pfam" id="PF02470"/>
    </source>
</evidence>
<feature type="chain" id="PRO_5039210561" description="Mce/MlaD domain-containing protein" evidence="1">
    <location>
        <begin position="22"/>
        <end position="258"/>
    </location>
</feature>
<feature type="signal peptide" evidence="1">
    <location>
        <begin position="1"/>
        <end position="21"/>
    </location>
</feature>
<dbReference type="PANTHER" id="PTHR33371:SF4">
    <property type="entry name" value="INTERMEMBRANE PHOSPHOLIPID TRANSPORT SYSTEM BINDING PROTEIN MLAD"/>
    <property type="match status" value="1"/>
</dbReference>
<feature type="non-terminal residue" evidence="3">
    <location>
        <position position="258"/>
    </location>
</feature>
<sequence length="258" mass="27900">MKRLAALALVLLAGAAVVLSAGFGDDATEGTYRVDAIFDNAGFLIPGQDVKIAGARVGEVVEVSLTEDRRARIAMAVEKRFGPWRDDADCTIQPQSLIGEKFVQCTPGTPRGKRLRGEPDTLPVENTHAPIDPDLVFAALRRPTPDRLRIVVAELGGGLAGRSQDLSATIRRANPALQETRRVLDILDEDRAKLRSLTSEAERVVGALADERGAVTRAISRGARVTTTTARRRRELGQTIDRLPAMLAATRPALARLR</sequence>
<name>A0A6J4SI30_9ACTN</name>
<keyword evidence="1" id="KW-0732">Signal</keyword>
<dbReference type="Pfam" id="PF02470">
    <property type="entry name" value="MlaD"/>
    <property type="match status" value="1"/>
</dbReference>
<dbReference type="EMBL" id="CADCVT010000184">
    <property type="protein sequence ID" value="CAA9499946.1"/>
    <property type="molecule type" value="Genomic_DNA"/>
</dbReference>
<organism evidence="3">
    <name type="scientific">uncultured Solirubrobacteraceae bacterium</name>
    <dbReference type="NCBI Taxonomy" id="1162706"/>
    <lineage>
        <taxon>Bacteria</taxon>
        <taxon>Bacillati</taxon>
        <taxon>Actinomycetota</taxon>
        <taxon>Thermoleophilia</taxon>
        <taxon>Solirubrobacterales</taxon>
        <taxon>Solirubrobacteraceae</taxon>
        <taxon>environmental samples</taxon>
    </lineage>
</organism>
<proteinExistence type="predicted"/>
<evidence type="ECO:0000256" key="1">
    <source>
        <dbReference type="SAM" id="SignalP"/>
    </source>
</evidence>
<dbReference type="InterPro" id="IPR052336">
    <property type="entry name" value="MlaD_Phospholipid_Transporter"/>
</dbReference>
<accession>A0A6J4SI30</accession>